<dbReference type="GeneID" id="6077937"/>
<gene>
    <name evidence="2" type="ORF">LACBIDRAFT_328269</name>
</gene>
<dbReference type="HOGENOM" id="CLU_735804_0_0_1"/>
<feature type="compositionally biased region" description="Basic residues" evidence="1">
    <location>
        <begin position="360"/>
        <end position="369"/>
    </location>
</feature>
<feature type="compositionally biased region" description="Polar residues" evidence="1">
    <location>
        <begin position="162"/>
        <end position="174"/>
    </location>
</feature>
<dbReference type="KEGG" id="lbc:LACBIDRAFT_328269"/>
<protein>
    <submittedName>
        <fullName evidence="2">Predicted protein</fullName>
    </submittedName>
</protein>
<evidence type="ECO:0000256" key="1">
    <source>
        <dbReference type="SAM" id="MobiDB-lite"/>
    </source>
</evidence>
<keyword evidence="3" id="KW-1185">Reference proteome</keyword>
<feature type="compositionally biased region" description="Pro residues" evidence="1">
    <location>
        <begin position="113"/>
        <end position="122"/>
    </location>
</feature>
<evidence type="ECO:0000313" key="3">
    <source>
        <dbReference type="Proteomes" id="UP000001194"/>
    </source>
</evidence>
<name>B0DED0_LACBS</name>
<feature type="region of interest" description="Disordered" evidence="1">
    <location>
        <begin position="332"/>
        <end position="376"/>
    </location>
</feature>
<dbReference type="AlphaFoldDB" id="B0DED0"/>
<proteinExistence type="predicted"/>
<dbReference type="InParanoid" id="B0DED0"/>
<evidence type="ECO:0000313" key="2">
    <source>
        <dbReference type="EMBL" id="EDR07014.1"/>
    </source>
</evidence>
<sequence length="376" mass="41714">MRTCRKDGTPDMHFKKSAIPGIPEESNLAEGPAKLIKPFWWNFDGIQILLKSFQEAPGRNAPGTTQNRIPDTQIECQCLLMLDLGVINKQHTHSQPPPSSTMPTHLATSPHHQCPPPCPPATHRPQQAGHTPTSMPQCHITRKQAPTTTCCDVATRQPANDNVCRHSTTTPTVQHHSHDTGNDAPAAKQAGQHVAMSLIATWQPDDKQRLVVHHHSSLTAGAPAAKQAGQHVAMSMIATWQPDDERRLVVHHHRQQQRQRTTTMLTDNNNPPPSLSLPLPFPPPLSFPSSPFFSLLPFLFPPPLSLPPPLSFPSPPSFSLHPVPPHFHVSPLWKNESSRTGKGHWSSATEKDKESEKQRKREQRKKKNRALIMSGV</sequence>
<feature type="region of interest" description="Disordered" evidence="1">
    <location>
        <begin position="90"/>
        <end position="137"/>
    </location>
</feature>
<dbReference type="RefSeq" id="XP_001882387.1">
    <property type="nucleotide sequence ID" value="XM_001882352.1"/>
</dbReference>
<dbReference type="EMBL" id="DS547106">
    <property type="protein sequence ID" value="EDR07014.1"/>
    <property type="molecule type" value="Genomic_DNA"/>
</dbReference>
<dbReference type="Proteomes" id="UP000001194">
    <property type="component" value="Unassembled WGS sequence"/>
</dbReference>
<feature type="region of interest" description="Disordered" evidence="1">
    <location>
        <begin position="162"/>
        <end position="186"/>
    </location>
</feature>
<accession>B0DED0</accession>
<organism evidence="3">
    <name type="scientific">Laccaria bicolor (strain S238N-H82 / ATCC MYA-4686)</name>
    <name type="common">Bicoloured deceiver</name>
    <name type="synonym">Laccaria laccata var. bicolor</name>
    <dbReference type="NCBI Taxonomy" id="486041"/>
    <lineage>
        <taxon>Eukaryota</taxon>
        <taxon>Fungi</taxon>
        <taxon>Dikarya</taxon>
        <taxon>Basidiomycota</taxon>
        <taxon>Agaricomycotina</taxon>
        <taxon>Agaricomycetes</taxon>
        <taxon>Agaricomycetidae</taxon>
        <taxon>Agaricales</taxon>
        <taxon>Agaricineae</taxon>
        <taxon>Hydnangiaceae</taxon>
        <taxon>Laccaria</taxon>
    </lineage>
</organism>
<reference evidence="2 3" key="1">
    <citation type="journal article" date="2008" name="Nature">
        <title>The genome of Laccaria bicolor provides insights into mycorrhizal symbiosis.</title>
        <authorList>
            <person name="Martin F."/>
            <person name="Aerts A."/>
            <person name="Ahren D."/>
            <person name="Brun A."/>
            <person name="Danchin E.G.J."/>
            <person name="Duchaussoy F."/>
            <person name="Gibon J."/>
            <person name="Kohler A."/>
            <person name="Lindquist E."/>
            <person name="Pereda V."/>
            <person name="Salamov A."/>
            <person name="Shapiro H.J."/>
            <person name="Wuyts J."/>
            <person name="Blaudez D."/>
            <person name="Buee M."/>
            <person name="Brokstein P."/>
            <person name="Canbaeck B."/>
            <person name="Cohen D."/>
            <person name="Courty P.E."/>
            <person name="Coutinho P.M."/>
            <person name="Delaruelle C."/>
            <person name="Detter J.C."/>
            <person name="Deveau A."/>
            <person name="DiFazio S."/>
            <person name="Duplessis S."/>
            <person name="Fraissinet-Tachet L."/>
            <person name="Lucic E."/>
            <person name="Frey-Klett P."/>
            <person name="Fourrey C."/>
            <person name="Feussner I."/>
            <person name="Gay G."/>
            <person name="Grimwood J."/>
            <person name="Hoegger P.J."/>
            <person name="Jain P."/>
            <person name="Kilaru S."/>
            <person name="Labbe J."/>
            <person name="Lin Y.C."/>
            <person name="Legue V."/>
            <person name="Le Tacon F."/>
            <person name="Marmeisse R."/>
            <person name="Melayah D."/>
            <person name="Montanini B."/>
            <person name="Muratet M."/>
            <person name="Nehls U."/>
            <person name="Niculita-Hirzel H."/>
            <person name="Oudot-Le Secq M.P."/>
            <person name="Peter M."/>
            <person name="Quesneville H."/>
            <person name="Rajashekar B."/>
            <person name="Reich M."/>
            <person name="Rouhier N."/>
            <person name="Schmutz J."/>
            <person name="Yin T."/>
            <person name="Chalot M."/>
            <person name="Henrissat B."/>
            <person name="Kuees U."/>
            <person name="Lucas S."/>
            <person name="Van de Peer Y."/>
            <person name="Podila G.K."/>
            <person name="Polle A."/>
            <person name="Pukkila P.J."/>
            <person name="Richardson P.M."/>
            <person name="Rouze P."/>
            <person name="Sanders I.R."/>
            <person name="Stajich J.E."/>
            <person name="Tunlid A."/>
            <person name="Tuskan G."/>
            <person name="Grigoriev I.V."/>
        </authorList>
    </citation>
    <scope>NUCLEOTIDE SEQUENCE [LARGE SCALE GENOMIC DNA]</scope>
    <source>
        <strain evidence="3">S238N-H82 / ATCC MYA-4686</strain>
    </source>
</reference>
<feature type="compositionally biased region" description="Basic and acidic residues" evidence="1">
    <location>
        <begin position="349"/>
        <end position="359"/>
    </location>
</feature>